<reference evidence="3" key="1">
    <citation type="submission" date="2016-10" db="EMBL/GenBank/DDBJ databases">
        <authorList>
            <person name="Varghese N."/>
            <person name="Submissions S."/>
        </authorList>
    </citation>
    <scope>NUCLEOTIDE SEQUENCE [LARGE SCALE GENOMIC DNA]</scope>
    <source>
        <strain evidence="3">DSM 22951</strain>
    </source>
</reference>
<name>A0A2Y9BUJ7_9MICO</name>
<proteinExistence type="predicted"/>
<evidence type="ECO:0000256" key="1">
    <source>
        <dbReference type="SAM" id="Phobius"/>
    </source>
</evidence>
<dbReference type="AlphaFoldDB" id="A0A2Y9BUJ7"/>
<gene>
    <name evidence="2" type="ORF">SAMN04489750_3207</name>
</gene>
<keyword evidence="1" id="KW-1133">Transmembrane helix</keyword>
<organism evidence="2 3">
    <name type="scientific">Branchiibius hedensis</name>
    <dbReference type="NCBI Taxonomy" id="672460"/>
    <lineage>
        <taxon>Bacteria</taxon>
        <taxon>Bacillati</taxon>
        <taxon>Actinomycetota</taxon>
        <taxon>Actinomycetes</taxon>
        <taxon>Micrococcales</taxon>
        <taxon>Dermacoccaceae</taxon>
        <taxon>Branchiibius</taxon>
    </lineage>
</organism>
<keyword evidence="1" id="KW-0472">Membrane</keyword>
<evidence type="ECO:0000313" key="2">
    <source>
        <dbReference type="EMBL" id="SSA35832.1"/>
    </source>
</evidence>
<sequence length="94" mass="9865">MRDGGRGARFLVTAGFAGLAIDGVILPLVERLFAPSLLEGWNGFGSIGVAMAIIIWCGAIAIGWVLTACMSAVIWERYAPTQAVLDVESDPPAC</sequence>
<feature type="transmembrane region" description="Helical" evidence="1">
    <location>
        <begin position="49"/>
        <end position="75"/>
    </location>
</feature>
<keyword evidence="3" id="KW-1185">Reference proteome</keyword>
<feature type="transmembrane region" description="Helical" evidence="1">
    <location>
        <begin position="7"/>
        <end position="29"/>
    </location>
</feature>
<dbReference type="Proteomes" id="UP000250028">
    <property type="component" value="Unassembled WGS sequence"/>
</dbReference>
<dbReference type="EMBL" id="UESZ01000001">
    <property type="protein sequence ID" value="SSA35832.1"/>
    <property type="molecule type" value="Genomic_DNA"/>
</dbReference>
<protein>
    <submittedName>
        <fullName evidence="2">Uncharacterized protein</fullName>
    </submittedName>
</protein>
<keyword evidence="1" id="KW-0812">Transmembrane</keyword>
<evidence type="ECO:0000313" key="3">
    <source>
        <dbReference type="Proteomes" id="UP000250028"/>
    </source>
</evidence>
<accession>A0A2Y9BUJ7</accession>